<dbReference type="EMBL" id="JMQP01000001">
    <property type="protein sequence ID" value="KIS36648.1"/>
    <property type="molecule type" value="Genomic_DNA"/>
</dbReference>
<organism evidence="1 2">
    <name type="scientific">Haemophilus influenzae</name>
    <dbReference type="NCBI Taxonomy" id="727"/>
    <lineage>
        <taxon>Bacteria</taxon>
        <taxon>Pseudomonadati</taxon>
        <taxon>Pseudomonadota</taxon>
        <taxon>Gammaproteobacteria</taxon>
        <taxon>Pasteurellales</taxon>
        <taxon>Pasteurellaceae</taxon>
        <taxon>Haemophilus</taxon>
    </lineage>
</organism>
<proteinExistence type="predicted"/>
<evidence type="ECO:0000313" key="1">
    <source>
        <dbReference type="EMBL" id="KIS36648.1"/>
    </source>
</evidence>
<comment type="caution">
    <text evidence="1">The sequence shown here is derived from an EMBL/GenBank/DDBJ whole genome shotgun (WGS) entry which is preliminary data.</text>
</comment>
<dbReference type="PATRIC" id="fig|727.582.peg.50"/>
<reference evidence="1 2" key="1">
    <citation type="submission" date="2014-05" db="EMBL/GenBank/DDBJ databases">
        <title>Methylome analysis of the phasevarions of Haemophilus influenzae.</title>
        <authorList>
            <person name="Atack J.M."/>
            <person name="Fox K.L."/>
            <person name="Power P.M."/>
            <person name="Clark T."/>
            <person name="Jurcisek J."/>
            <person name="Korlach J."/>
            <person name="Bakaletz L.O."/>
            <person name="Jennings M.P."/>
        </authorList>
    </citation>
    <scope>NUCLEOTIDE SEQUENCE [LARGE SCALE GENOMIC DNA]</scope>
    <source>
        <strain evidence="1 2">1209</strain>
    </source>
</reference>
<sequence length="42" mass="5146">MLTIPKFRPYSLQKIIKLKKFSQKDDYLELKSYNYLYGTNKK</sequence>
<evidence type="ECO:0000313" key="2">
    <source>
        <dbReference type="Proteomes" id="UP000050700"/>
    </source>
</evidence>
<protein>
    <submittedName>
        <fullName evidence="1">Uncharacterized protein</fullName>
    </submittedName>
</protein>
<name>A0A158T0K4_HAEIF</name>
<dbReference type="AlphaFoldDB" id="A0A158T0K4"/>
<dbReference type="Proteomes" id="UP000050700">
    <property type="component" value="Unassembled WGS sequence"/>
</dbReference>
<accession>A0A158T0K4</accession>
<gene>
    <name evidence="1" type="ORF">NTHI1209_00063</name>
</gene>